<evidence type="ECO:0000313" key="3">
    <source>
        <dbReference type="Proteomes" id="UP000192247"/>
    </source>
</evidence>
<dbReference type="EMBL" id="MNPL01018387">
    <property type="protein sequence ID" value="OQR70184.1"/>
    <property type="molecule type" value="Genomic_DNA"/>
</dbReference>
<dbReference type="Proteomes" id="UP000192247">
    <property type="component" value="Unassembled WGS sequence"/>
</dbReference>
<feature type="compositionally biased region" description="Polar residues" evidence="1">
    <location>
        <begin position="381"/>
        <end position="399"/>
    </location>
</feature>
<feature type="region of interest" description="Disordered" evidence="1">
    <location>
        <begin position="1"/>
        <end position="31"/>
    </location>
</feature>
<accession>A0A1V9X9F7</accession>
<feature type="compositionally biased region" description="Basic and acidic residues" evidence="1">
    <location>
        <begin position="83"/>
        <end position="95"/>
    </location>
</feature>
<protein>
    <submittedName>
        <fullName evidence="2">La-related protein 1-like</fullName>
    </submittedName>
</protein>
<name>A0A1V9X9F7_9ACAR</name>
<comment type="caution">
    <text evidence="2">The sequence shown here is derived from an EMBL/GenBank/DDBJ whole genome shotgun (WGS) entry which is preliminary data.</text>
</comment>
<organism evidence="2 3">
    <name type="scientific">Tropilaelaps mercedesae</name>
    <dbReference type="NCBI Taxonomy" id="418985"/>
    <lineage>
        <taxon>Eukaryota</taxon>
        <taxon>Metazoa</taxon>
        <taxon>Ecdysozoa</taxon>
        <taxon>Arthropoda</taxon>
        <taxon>Chelicerata</taxon>
        <taxon>Arachnida</taxon>
        <taxon>Acari</taxon>
        <taxon>Parasitiformes</taxon>
        <taxon>Mesostigmata</taxon>
        <taxon>Gamasina</taxon>
        <taxon>Dermanyssoidea</taxon>
        <taxon>Laelapidae</taxon>
        <taxon>Tropilaelaps</taxon>
    </lineage>
</organism>
<dbReference type="AlphaFoldDB" id="A0A1V9X9F7"/>
<keyword evidence="3" id="KW-1185">Reference proteome</keyword>
<reference evidence="2 3" key="1">
    <citation type="journal article" date="2017" name="Gigascience">
        <title>Draft genome of the honey bee ectoparasitic mite, Tropilaelaps mercedesae, is shaped by the parasitic life history.</title>
        <authorList>
            <person name="Dong X."/>
            <person name="Armstrong S.D."/>
            <person name="Xia D."/>
            <person name="Makepeace B.L."/>
            <person name="Darby A.C."/>
            <person name="Kadowaki T."/>
        </authorList>
    </citation>
    <scope>NUCLEOTIDE SEQUENCE [LARGE SCALE GENOMIC DNA]</scope>
    <source>
        <strain evidence="2">Wuxi-XJTLU</strain>
    </source>
</reference>
<feature type="compositionally biased region" description="Basic and acidic residues" evidence="1">
    <location>
        <begin position="361"/>
        <end position="370"/>
    </location>
</feature>
<dbReference type="Pfam" id="PF21071">
    <property type="entry name" value="LARP1_HEAT"/>
    <property type="match status" value="1"/>
</dbReference>
<feature type="non-terminal residue" evidence="2">
    <location>
        <position position="1"/>
    </location>
</feature>
<dbReference type="SMART" id="SM00684">
    <property type="entry name" value="DM15"/>
    <property type="match status" value="3"/>
</dbReference>
<proteinExistence type="predicted"/>
<feature type="compositionally biased region" description="Basic and acidic residues" evidence="1">
    <location>
        <begin position="1"/>
        <end position="14"/>
    </location>
</feature>
<dbReference type="STRING" id="418985.A0A1V9X9F7"/>
<dbReference type="InterPro" id="IPR006607">
    <property type="entry name" value="DM15"/>
</dbReference>
<dbReference type="GO" id="GO:0000339">
    <property type="term" value="F:RNA cap binding"/>
    <property type="evidence" value="ECO:0007669"/>
    <property type="project" value="InterPro"/>
</dbReference>
<dbReference type="InParanoid" id="A0A1V9X9F7"/>
<evidence type="ECO:0000256" key="1">
    <source>
        <dbReference type="SAM" id="MobiDB-lite"/>
    </source>
</evidence>
<sequence length="399" mass="46147">TIELVEKDNEDPKKSAKTGGQTPPPPPPYALAQEALEGVTAAEAITSATPISTPQGTRASMTPGRTPRFLKDPSVVPRFYPVVKDKGSEPVDQKTPRKQKTRHGENPPEEFHVGWILDTKEHDDQPSRSGSFSQEFRPEVLSTRAPLGSSYGSIPNSLPKFEHPSHALLKENGFTQQAYHRFKSKSLKERKRLGIGQSLEMNTLFRFWSYFLRDHFNRNMYNEFRRIAKEDAQHGYRYGLECLFRMYSYGLEKHYRPDLYADFQEEVVLDAVDNQLYGLEKFWAFRKFYRDSHILQVDPRLETFLKKYRTLDDFKVAPEEYEKMQAVLERRRQEAARMHQQQRAAEAGRKRTSSNTSNMSQRRDEHERKRTSSSSRGGGHANQNRPSLSQGQVSQPKFK</sequence>
<gene>
    <name evidence="2" type="ORF">BIW11_11795</name>
</gene>
<feature type="region of interest" description="Disordered" evidence="1">
    <location>
        <begin position="331"/>
        <end position="399"/>
    </location>
</feature>
<dbReference type="OrthoDB" id="340227at2759"/>
<evidence type="ECO:0000313" key="2">
    <source>
        <dbReference type="EMBL" id="OQR70184.1"/>
    </source>
</evidence>
<feature type="region of interest" description="Disordered" evidence="1">
    <location>
        <begin position="44"/>
        <end position="110"/>
    </location>
</feature>
<feature type="compositionally biased region" description="Polar residues" evidence="1">
    <location>
        <begin position="46"/>
        <end position="60"/>
    </location>
</feature>
<dbReference type="GO" id="GO:0048255">
    <property type="term" value="P:mRNA stabilization"/>
    <property type="evidence" value="ECO:0007669"/>
    <property type="project" value="InterPro"/>
</dbReference>